<proteinExistence type="predicted"/>
<evidence type="ECO:0000313" key="3">
    <source>
        <dbReference type="Proteomes" id="UP000799428"/>
    </source>
</evidence>
<dbReference type="InterPro" id="IPR007174">
    <property type="entry name" value="Las1"/>
</dbReference>
<evidence type="ECO:0000313" key="2">
    <source>
        <dbReference type="EMBL" id="KAF2705985.1"/>
    </source>
</evidence>
<evidence type="ECO:0000256" key="1">
    <source>
        <dbReference type="SAM" id="MobiDB-lite"/>
    </source>
</evidence>
<dbReference type="GO" id="GO:0090730">
    <property type="term" value="C:Las1 complex"/>
    <property type="evidence" value="ECO:0007669"/>
    <property type="project" value="InterPro"/>
</dbReference>
<dbReference type="AlphaFoldDB" id="A0A6G1K0D6"/>
<dbReference type="GO" id="GO:0004519">
    <property type="term" value="F:endonuclease activity"/>
    <property type="evidence" value="ECO:0007669"/>
    <property type="project" value="InterPro"/>
</dbReference>
<protein>
    <submittedName>
        <fullName evidence="2">Las1-domain-containing protein</fullName>
    </submittedName>
</protein>
<name>A0A6G1K0D6_9PLEO</name>
<gene>
    <name evidence="2" type="ORF">K504DRAFT_460071</name>
</gene>
<dbReference type="GO" id="GO:0000460">
    <property type="term" value="P:maturation of 5.8S rRNA"/>
    <property type="evidence" value="ECO:0007669"/>
    <property type="project" value="TreeGrafter"/>
</dbReference>
<feature type="compositionally biased region" description="Basic and acidic residues" evidence="1">
    <location>
        <begin position="412"/>
        <end position="429"/>
    </location>
</feature>
<dbReference type="GO" id="GO:0030687">
    <property type="term" value="C:preribosome, large subunit precursor"/>
    <property type="evidence" value="ECO:0007669"/>
    <property type="project" value="TreeGrafter"/>
</dbReference>
<feature type="compositionally biased region" description="Basic residues" evidence="1">
    <location>
        <begin position="455"/>
        <end position="464"/>
    </location>
</feature>
<keyword evidence="3" id="KW-1185">Reference proteome</keyword>
<dbReference type="GO" id="GO:0000470">
    <property type="term" value="P:maturation of LSU-rRNA"/>
    <property type="evidence" value="ECO:0007669"/>
    <property type="project" value="TreeGrafter"/>
</dbReference>
<dbReference type="PANTHER" id="PTHR15002">
    <property type="entry name" value="RIBOSOMAL BIOGENESIS PROTEIN LAS1L"/>
    <property type="match status" value="1"/>
</dbReference>
<dbReference type="OrthoDB" id="10263222at2759"/>
<accession>A0A6G1K0D6</accession>
<reference evidence="2" key="1">
    <citation type="journal article" date="2020" name="Stud. Mycol.">
        <title>101 Dothideomycetes genomes: a test case for predicting lifestyles and emergence of pathogens.</title>
        <authorList>
            <person name="Haridas S."/>
            <person name="Albert R."/>
            <person name="Binder M."/>
            <person name="Bloem J."/>
            <person name="Labutti K."/>
            <person name="Salamov A."/>
            <person name="Andreopoulos B."/>
            <person name="Baker S."/>
            <person name="Barry K."/>
            <person name="Bills G."/>
            <person name="Bluhm B."/>
            <person name="Cannon C."/>
            <person name="Castanera R."/>
            <person name="Culley D."/>
            <person name="Daum C."/>
            <person name="Ezra D."/>
            <person name="Gonzalez J."/>
            <person name="Henrissat B."/>
            <person name="Kuo A."/>
            <person name="Liang C."/>
            <person name="Lipzen A."/>
            <person name="Lutzoni F."/>
            <person name="Magnuson J."/>
            <person name="Mondo S."/>
            <person name="Nolan M."/>
            <person name="Ohm R."/>
            <person name="Pangilinan J."/>
            <person name="Park H.-J."/>
            <person name="Ramirez L."/>
            <person name="Alfaro M."/>
            <person name="Sun H."/>
            <person name="Tritt A."/>
            <person name="Yoshinaga Y."/>
            <person name="Zwiers L.-H."/>
            <person name="Turgeon B."/>
            <person name="Goodwin S."/>
            <person name="Spatafora J."/>
            <person name="Crous P."/>
            <person name="Grigoriev I."/>
        </authorList>
    </citation>
    <scope>NUCLEOTIDE SEQUENCE</scope>
    <source>
        <strain evidence="2">CBS 279.74</strain>
    </source>
</reference>
<organism evidence="2 3">
    <name type="scientific">Pleomassaria siparia CBS 279.74</name>
    <dbReference type="NCBI Taxonomy" id="1314801"/>
    <lineage>
        <taxon>Eukaryota</taxon>
        <taxon>Fungi</taxon>
        <taxon>Dikarya</taxon>
        <taxon>Ascomycota</taxon>
        <taxon>Pezizomycotina</taxon>
        <taxon>Dothideomycetes</taxon>
        <taxon>Pleosporomycetidae</taxon>
        <taxon>Pleosporales</taxon>
        <taxon>Pleomassariaceae</taxon>
        <taxon>Pleomassaria</taxon>
    </lineage>
</organism>
<feature type="region of interest" description="Disordered" evidence="1">
    <location>
        <begin position="404"/>
        <end position="464"/>
    </location>
</feature>
<sequence>MAPEFLATPWRHGKELLELRSWLYRRHGGGDDHDDDDDEDRREQGVHKIFAWKLRKDDQIPLLLESTADLVDVQLQDERGGLKHNALRLLYATAVSRFVTGLSDTLIDLSRLRPPFFPPGTNLSIPPNLLETRHCIVHRQLPSLSVLKAAARQSLEWLWDWYWSQLDVALNGTKEEMRSVLSDGEVKTEVHALVKAYVRARKGEIKTSSSRRGKTSEAAQTALSTYLRLAKSCPTQSSQPQHTLLDAMVTDKAILPADKKLGTSMSGAFLIWSPLLSDLCLSASSSSSSSFTQSLVDMLMHAMNAPSPFGVDAAEDPAREAMHAWLHHILTSPTFHAVRQAAGKPKASAGGQEAHVEFVEETLSLLFTAPTFWNLELARDVLDSCEDLLAWDGWTALLEAARVQGENEKDDEEPRGVDEMEMDIEHVVQEEEGGGGGGARDMPVREKKDDEEKKVKQRGPRKKMGLWRPTYIGALPVGWEDDE</sequence>
<dbReference type="EMBL" id="MU005777">
    <property type="protein sequence ID" value="KAF2705985.1"/>
    <property type="molecule type" value="Genomic_DNA"/>
</dbReference>
<dbReference type="Pfam" id="PF04031">
    <property type="entry name" value="Las1"/>
    <property type="match status" value="1"/>
</dbReference>
<dbReference type="Proteomes" id="UP000799428">
    <property type="component" value="Unassembled WGS sequence"/>
</dbReference>
<dbReference type="PANTHER" id="PTHR15002:SF0">
    <property type="entry name" value="RIBOSOMAL BIOGENESIS PROTEIN LAS1L"/>
    <property type="match status" value="1"/>
</dbReference>
<feature type="compositionally biased region" description="Basic and acidic residues" evidence="1">
    <location>
        <begin position="442"/>
        <end position="454"/>
    </location>
</feature>